<dbReference type="Gene3D" id="3.30.70.2200">
    <property type="match status" value="1"/>
</dbReference>
<dbReference type="AlphaFoldDB" id="A0A7I7SHZ4"/>
<comment type="caution">
    <text evidence="1">The sequence shown here is derived from an EMBL/GenBank/DDBJ whole genome shotgun (WGS) entry which is preliminary data.</text>
</comment>
<sequence>MAAAVGALSVGALSGVDVLIGIDDTDDLVSPGTGRRARQLLQVLAKAGLGTPAGATRHQLLVDDRIPYTSHNSSACLAWRSPGGDPEAVLGAVIDAAAEFLENVCPPDADPGLVVAVPGRLGAEAAALTEFGRRAQQEVLATAAARRLAEEVGVHLSGHGGTEDGVLGALAAVGLHLSGGDGFFLDLPGLETLPAQADIATVRSLTPIDVARDNSHSSPTAGEPIELGDWVRPVLLNNQAVLLLEKPTVDHRGRRRWRTAARSVVKTY</sequence>
<proteinExistence type="predicted"/>
<protein>
    <submittedName>
        <fullName evidence="1">Uncharacterized protein</fullName>
    </submittedName>
</protein>
<name>A0A7I7SHZ4_9MYCO</name>
<organism evidence="1 2">
    <name type="scientific">Mycolicibacillus koreensis</name>
    <dbReference type="NCBI Taxonomy" id="1069220"/>
    <lineage>
        <taxon>Bacteria</taxon>
        <taxon>Bacillati</taxon>
        <taxon>Actinomycetota</taxon>
        <taxon>Actinomycetes</taxon>
        <taxon>Mycobacteriales</taxon>
        <taxon>Mycobacteriaceae</taxon>
        <taxon>Mycolicibacillus</taxon>
    </lineage>
</organism>
<dbReference type="Proteomes" id="UP000193577">
    <property type="component" value="Unassembled WGS sequence"/>
</dbReference>
<reference evidence="1 2" key="1">
    <citation type="submission" date="2017-04" db="EMBL/GenBank/DDBJ databases">
        <title>The new phylogeny of genus Mycobacterium.</title>
        <authorList>
            <person name="Tortoli E."/>
            <person name="Trovato A."/>
            <person name="Cirillo D.M."/>
        </authorList>
    </citation>
    <scope>NUCLEOTIDE SEQUENCE [LARGE SCALE GENOMIC DNA]</scope>
    <source>
        <strain evidence="1 2">KCTC 19819</strain>
    </source>
</reference>
<dbReference type="RefSeq" id="WP_085303444.1">
    <property type="nucleotide sequence ID" value="NZ_AP022594.1"/>
</dbReference>
<evidence type="ECO:0000313" key="2">
    <source>
        <dbReference type="Proteomes" id="UP000193577"/>
    </source>
</evidence>
<dbReference type="EMBL" id="NCXO01000014">
    <property type="protein sequence ID" value="OSC34042.1"/>
    <property type="molecule type" value="Genomic_DNA"/>
</dbReference>
<accession>A0A7I7SHZ4</accession>
<gene>
    <name evidence="1" type="ORF">B8W67_08630</name>
</gene>
<evidence type="ECO:0000313" key="1">
    <source>
        <dbReference type="EMBL" id="OSC34042.1"/>
    </source>
</evidence>
<keyword evidence="2" id="KW-1185">Reference proteome</keyword>
<dbReference type="OrthoDB" id="270233at2"/>